<evidence type="ECO:0000256" key="2">
    <source>
        <dbReference type="ARBA" id="ARBA00023134"/>
    </source>
</evidence>
<evidence type="ECO:0000313" key="4">
    <source>
        <dbReference type="EMBL" id="GAJ24169.1"/>
    </source>
</evidence>
<gene>
    <name evidence="4" type="ORF">S12H4_59276</name>
</gene>
<protein>
    <recommendedName>
        <fullName evidence="3">Initiation factor eIF2 gamma C-terminal domain-containing protein</fullName>
    </recommendedName>
</protein>
<feature type="domain" description="Initiation factor eIF2 gamma C-terminal" evidence="3">
    <location>
        <begin position="1"/>
        <end position="74"/>
    </location>
</feature>
<dbReference type="AlphaFoldDB" id="X1V3A3"/>
<accession>X1V3A3</accession>
<dbReference type="InterPro" id="IPR015256">
    <property type="entry name" value="eIF2g_C"/>
</dbReference>
<proteinExistence type="predicted"/>
<dbReference type="SUPFAM" id="SSF50465">
    <property type="entry name" value="EF-Tu/eEF-1alpha/eIF2-gamma C-terminal domain"/>
    <property type="match status" value="1"/>
</dbReference>
<sequence>VLGIKEHQEVEPIKTKETLMLSVNTTITVGVVEKIKENEIEINLSIPIVALKEDNVGIARNINGHWRLIGWGEIV</sequence>
<evidence type="ECO:0000256" key="1">
    <source>
        <dbReference type="ARBA" id="ARBA00022741"/>
    </source>
</evidence>
<keyword evidence="2" id="KW-0342">GTP-binding</keyword>
<dbReference type="Gene3D" id="2.40.30.10">
    <property type="entry name" value="Translation factors"/>
    <property type="match status" value="1"/>
</dbReference>
<dbReference type="EMBL" id="BARW01038686">
    <property type="protein sequence ID" value="GAJ24169.1"/>
    <property type="molecule type" value="Genomic_DNA"/>
</dbReference>
<comment type="caution">
    <text evidence="4">The sequence shown here is derived from an EMBL/GenBank/DDBJ whole genome shotgun (WGS) entry which is preliminary data.</text>
</comment>
<dbReference type="Pfam" id="PF09173">
    <property type="entry name" value="eIF2_C"/>
    <property type="match status" value="1"/>
</dbReference>
<keyword evidence="1" id="KW-0547">Nucleotide-binding</keyword>
<feature type="non-terminal residue" evidence="4">
    <location>
        <position position="1"/>
    </location>
</feature>
<organism evidence="4">
    <name type="scientific">marine sediment metagenome</name>
    <dbReference type="NCBI Taxonomy" id="412755"/>
    <lineage>
        <taxon>unclassified sequences</taxon>
        <taxon>metagenomes</taxon>
        <taxon>ecological metagenomes</taxon>
    </lineage>
</organism>
<evidence type="ECO:0000259" key="3">
    <source>
        <dbReference type="Pfam" id="PF09173"/>
    </source>
</evidence>
<name>X1V3A3_9ZZZZ</name>
<dbReference type="InterPro" id="IPR009001">
    <property type="entry name" value="Transl_elong_EF1A/Init_IF2_C"/>
</dbReference>
<dbReference type="GO" id="GO:0005525">
    <property type="term" value="F:GTP binding"/>
    <property type="evidence" value="ECO:0007669"/>
    <property type="project" value="UniProtKB-KW"/>
</dbReference>
<reference evidence="4" key="1">
    <citation type="journal article" date="2014" name="Front. Microbiol.">
        <title>High frequency of phylogenetically diverse reductive dehalogenase-homologous genes in deep subseafloor sedimentary metagenomes.</title>
        <authorList>
            <person name="Kawai M."/>
            <person name="Futagami T."/>
            <person name="Toyoda A."/>
            <person name="Takaki Y."/>
            <person name="Nishi S."/>
            <person name="Hori S."/>
            <person name="Arai W."/>
            <person name="Tsubouchi T."/>
            <person name="Morono Y."/>
            <person name="Uchiyama I."/>
            <person name="Ito T."/>
            <person name="Fujiyama A."/>
            <person name="Inagaki F."/>
            <person name="Takami H."/>
        </authorList>
    </citation>
    <scope>NUCLEOTIDE SEQUENCE</scope>
    <source>
        <strain evidence="4">Expedition CK06-06</strain>
    </source>
</reference>